<feature type="region of interest" description="Disordered" evidence="1">
    <location>
        <begin position="1"/>
        <end position="20"/>
    </location>
</feature>
<evidence type="ECO:0000256" key="1">
    <source>
        <dbReference type="SAM" id="MobiDB-lite"/>
    </source>
</evidence>
<reference evidence="2 3" key="1">
    <citation type="submission" date="2020-06" db="EMBL/GenBank/DDBJ databases">
        <title>Genome mining for natural products.</title>
        <authorList>
            <person name="Zhang B."/>
            <person name="Shi J."/>
            <person name="Ge H."/>
        </authorList>
    </citation>
    <scope>NUCLEOTIDE SEQUENCE [LARGE SCALE GENOMIC DNA]</scope>
    <source>
        <strain evidence="2 3">NA06532</strain>
        <plasmid evidence="2 3">unnamed1</plasmid>
    </source>
</reference>
<protein>
    <submittedName>
        <fullName evidence="2">Conjugal transfer protein TraB</fullName>
    </submittedName>
</protein>
<organism evidence="2 3">
    <name type="scientific">Streptomyces microflavus</name>
    <name type="common">Streptomyces lipmanii</name>
    <dbReference type="NCBI Taxonomy" id="1919"/>
    <lineage>
        <taxon>Bacteria</taxon>
        <taxon>Bacillati</taxon>
        <taxon>Actinomycetota</taxon>
        <taxon>Actinomycetes</taxon>
        <taxon>Kitasatosporales</taxon>
        <taxon>Streptomycetaceae</taxon>
        <taxon>Streptomyces</taxon>
    </lineage>
</organism>
<evidence type="ECO:0000313" key="2">
    <source>
        <dbReference type="EMBL" id="QKW47950.1"/>
    </source>
</evidence>
<evidence type="ECO:0000313" key="3">
    <source>
        <dbReference type="Proteomes" id="UP000509345"/>
    </source>
</evidence>
<keyword evidence="2" id="KW-0614">Plasmid</keyword>
<geneLocation type="plasmid" evidence="2 3">
    <name>unnamed1</name>
</geneLocation>
<feature type="compositionally biased region" description="Basic and acidic residues" evidence="1">
    <location>
        <begin position="119"/>
        <end position="130"/>
    </location>
</feature>
<dbReference type="RefSeq" id="WP_176145822.1">
    <property type="nucleotide sequence ID" value="NZ_CP054927.1"/>
</dbReference>
<dbReference type="AlphaFoldDB" id="A0A7H8N0H8"/>
<accession>A0A7H8N0H8</accession>
<proteinExistence type="predicted"/>
<dbReference type="Proteomes" id="UP000509345">
    <property type="component" value="Plasmid unnamed1"/>
</dbReference>
<sequence>MSELVSRPVGAPAPTDGDNRYKAVQDKLRKLAGALEDSTLELEALYRSMRGNADDAEGAARDIAAADLDPRFVELTSLVSTALGGAAVEVGRLRSSAQETADLTHETRRTHATLYGELDNIRSSRREKTPKPGFFN</sequence>
<gene>
    <name evidence="2" type="ORF">HUT09_36180</name>
</gene>
<dbReference type="EMBL" id="CP054927">
    <property type="protein sequence ID" value="QKW47950.1"/>
    <property type="molecule type" value="Genomic_DNA"/>
</dbReference>
<feature type="region of interest" description="Disordered" evidence="1">
    <location>
        <begin position="99"/>
        <end position="136"/>
    </location>
</feature>
<dbReference type="GeneID" id="87636706"/>
<name>A0A7H8N0H8_STRMI</name>